<reference evidence="5" key="1">
    <citation type="submission" date="2022-07" db="EMBL/GenBank/DDBJ databases">
        <title>Draft genome sequence of Zalerion maritima ATCC 34329, a (micro)plastics degrading marine fungus.</title>
        <authorList>
            <person name="Paco A."/>
            <person name="Goncalves M.F.M."/>
            <person name="Rocha-Santos T.A.P."/>
            <person name="Alves A."/>
        </authorList>
    </citation>
    <scope>NUCLEOTIDE SEQUENCE</scope>
    <source>
        <strain evidence="5">ATCC 34329</strain>
    </source>
</reference>
<accession>A0AAD5RZ23</accession>
<dbReference type="PROSITE" id="PS01174">
    <property type="entry name" value="LIPASE_GDXG_SER"/>
    <property type="match status" value="1"/>
</dbReference>
<keyword evidence="2" id="KW-0378">Hydrolase</keyword>
<evidence type="ECO:0000259" key="4">
    <source>
        <dbReference type="Pfam" id="PF07859"/>
    </source>
</evidence>
<gene>
    <name evidence="5" type="ORF">MKZ38_006509</name>
</gene>
<dbReference type="PANTHER" id="PTHR48081:SF2">
    <property type="entry name" value="ALPHA_BETA-HYDROLASE"/>
    <property type="match status" value="1"/>
</dbReference>
<proteinExistence type="inferred from homology"/>
<keyword evidence="6" id="KW-1185">Reference proteome</keyword>
<feature type="domain" description="Alpha/beta hydrolase fold-3" evidence="4">
    <location>
        <begin position="170"/>
        <end position="390"/>
    </location>
</feature>
<name>A0AAD5RZ23_9PEZI</name>
<dbReference type="Gene3D" id="3.40.50.1820">
    <property type="entry name" value="alpha/beta hydrolase"/>
    <property type="match status" value="1"/>
</dbReference>
<evidence type="ECO:0000256" key="3">
    <source>
        <dbReference type="PROSITE-ProRule" id="PRU10038"/>
    </source>
</evidence>
<evidence type="ECO:0000313" key="6">
    <source>
        <dbReference type="Proteomes" id="UP001201980"/>
    </source>
</evidence>
<dbReference type="AlphaFoldDB" id="A0AAD5RZ23"/>
<protein>
    <submittedName>
        <fullName evidence="5">Arylacetamide deacetylase-like protein</fullName>
    </submittedName>
</protein>
<dbReference type="SUPFAM" id="SSF53474">
    <property type="entry name" value="alpha/beta-Hydrolases"/>
    <property type="match status" value="1"/>
</dbReference>
<feature type="active site" evidence="3">
    <location>
        <position position="245"/>
    </location>
</feature>
<dbReference type="InterPro" id="IPR050300">
    <property type="entry name" value="GDXG_lipolytic_enzyme"/>
</dbReference>
<comment type="similarity">
    <text evidence="1">Belongs to the 'GDXG' lipolytic enzyme family.</text>
</comment>
<dbReference type="PANTHER" id="PTHR48081">
    <property type="entry name" value="AB HYDROLASE SUPERFAMILY PROTEIN C4A8.06C"/>
    <property type="match status" value="1"/>
</dbReference>
<organism evidence="5 6">
    <name type="scientific">Zalerion maritima</name>
    <dbReference type="NCBI Taxonomy" id="339359"/>
    <lineage>
        <taxon>Eukaryota</taxon>
        <taxon>Fungi</taxon>
        <taxon>Dikarya</taxon>
        <taxon>Ascomycota</taxon>
        <taxon>Pezizomycotina</taxon>
        <taxon>Sordariomycetes</taxon>
        <taxon>Lulworthiomycetidae</taxon>
        <taxon>Lulworthiales</taxon>
        <taxon>Lulworthiaceae</taxon>
        <taxon>Zalerion</taxon>
    </lineage>
</organism>
<dbReference type="GO" id="GO:0016787">
    <property type="term" value="F:hydrolase activity"/>
    <property type="evidence" value="ECO:0007669"/>
    <property type="project" value="UniProtKB-KW"/>
</dbReference>
<dbReference type="EMBL" id="JAKWBI020000003">
    <property type="protein sequence ID" value="KAJ2907215.1"/>
    <property type="molecule type" value="Genomic_DNA"/>
</dbReference>
<dbReference type="InterPro" id="IPR013094">
    <property type="entry name" value="AB_hydrolase_3"/>
</dbReference>
<sequence>MLYLGPVSLVDCVAFCFFLALELVRQVGFFPTAWVVLQALPFLCLKVPLGLLYCRLPLERLASRIPFHKRSPFVRKSSLFEDLVIRCVRYAFANVPPKIGRVFMCREVVTPFLTFRLIRHGRWWRTPHCHEHVEVNWTANPPSPLPPTRNQIQNGTDARQPKSIFDSTLGGGFSMGSSFFYLEFLMTWVKMLEEAGYQSPAIFALEYTLVPDATFPTQLNEAFAGYEYVTSVVNDPQILCVSGDSAGGALALSLLLFLSRMADLAKQKDRQDRLGGYTAPGGPKMAILLSPWTTMISDKHQNTSSDFLNATTLHEYARRYAGAKPVQDHLISPGHCRNRSAWAGAGVGKFCFIYGSEEVLATDIADFADYLARCDIEVETHVLPDAIHVWPVISLFLSSREERRLEGLRAVVQSIRGTMK</sequence>
<dbReference type="InterPro" id="IPR029058">
    <property type="entry name" value="AB_hydrolase_fold"/>
</dbReference>
<dbReference type="Pfam" id="PF07859">
    <property type="entry name" value="Abhydrolase_3"/>
    <property type="match status" value="1"/>
</dbReference>
<evidence type="ECO:0000256" key="2">
    <source>
        <dbReference type="ARBA" id="ARBA00022801"/>
    </source>
</evidence>
<dbReference type="Proteomes" id="UP001201980">
    <property type="component" value="Unassembled WGS sequence"/>
</dbReference>
<evidence type="ECO:0000313" key="5">
    <source>
        <dbReference type="EMBL" id="KAJ2907215.1"/>
    </source>
</evidence>
<dbReference type="InterPro" id="IPR033140">
    <property type="entry name" value="Lipase_GDXG_put_SER_AS"/>
</dbReference>
<evidence type="ECO:0000256" key="1">
    <source>
        <dbReference type="ARBA" id="ARBA00010515"/>
    </source>
</evidence>
<comment type="caution">
    <text evidence="5">The sequence shown here is derived from an EMBL/GenBank/DDBJ whole genome shotgun (WGS) entry which is preliminary data.</text>
</comment>